<evidence type="ECO:0000313" key="1">
    <source>
        <dbReference type="EMBL" id="CAG8610555.1"/>
    </source>
</evidence>
<accession>A0A9N9CTI8</accession>
<dbReference type="Gene3D" id="2.60.120.920">
    <property type="match status" value="1"/>
</dbReference>
<dbReference type="EMBL" id="CAJVPV010006799">
    <property type="protein sequence ID" value="CAG8610555.1"/>
    <property type="molecule type" value="Genomic_DNA"/>
</dbReference>
<keyword evidence="2" id="KW-1185">Reference proteome</keyword>
<organism evidence="1 2">
    <name type="scientific">Acaulospora morrowiae</name>
    <dbReference type="NCBI Taxonomy" id="94023"/>
    <lineage>
        <taxon>Eukaryota</taxon>
        <taxon>Fungi</taxon>
        <taxon>Fungi incertae sedis</taxon>
        <taxon>Mucoromycota</taxon>
        <taxon>Glomeromycotina</taxon>
        <taxon>Glomeromycetes</taxon>
        <taxon>Diversisporales</taxon>
        <taxon>Acaulosporaceae</taxon>
        <taxon>Acaulospora</taxon>
    </lineage>
</organism>
<dbReference type="AlphaFoldDB" id="A0A9N9CTI8"/>
<dbReference type="Proteomes" id="UP000789342">
    <property type="component" value="Unassembled WGS sequence"/>
</dbReference>
<dbReference type="InterPro" id="IPR043136">
    <property type="entry name" value="B30.2/SPRY_sf"/>
</dbReference>
<name>A0A9N9CTI8_9GLOM</name>
<dbReference type="SUPFAM" id="SSF49899">
    <property type="entry name" value="Concanavalin A-like lectins/glucanases"/>
    <property type="match status" value="1"/>
</dbReference>
<evidence type="ECO:0000313" key="2">
    <source>
        <dbReference type="Proteomes" id="UP000789342"/>
    </source>
</evidence>
<reference evidence="1" key="1">
    <citation type="submission" date="2021-06" db="EMBL/GenBank/DDBJ databases">
        <authorList>
            <person name="Kallberg Y."/>
            <person name="Tangrot J."/>
            <person name="Rosling A."/>
        </authorList>
    </citation>
    <scope>NUCLEOTIDE SEQUENCE</scope>
    <source>
        <strain evidence="1">CL551</strain>
    </source>
</reference>
<sequence length="383" mass="43666">MLFTRTTGVLNKQISFLNIKATSMMVILKYLYTGFVLEKDITTDRNENELPELVSKAVQLRLPLTDNEIINYLVDSVAKISLDSIMFDRLSLQGLQLLLLKRDEKKIFVSNEYSVFRFAVLAAATKVSREAFSTMEERLPPWREIKGSLEAIKYNDPLENKIHTSIANIVDPITRLIDFRKIHGTILARIIEPLGLVPSDKINDSYRFQASMKISRSIFNENPTIRWDRNGCGPSLEISDDGYTVCAFEQYAAHQSMRTNYLMSEGTYEFHVLIEELCYNSWVDVCGEGLDFSQFAGAQPWGWVLGSHEYGQNGNICTANSIDSAINQNAKIVVHLDMNNKTVSFSINDKRQPPITSWVLSSNLYFVISLRYSGKFRILLPRK</sequence>
<gene>
    <name evidence="1" type="ORF">AMORRO_LOCUS8199</name>
</gene>
<proteinExistence type="predicted"/>
<dbReference type="OrthoDB" id="6359816at2759"/>
<dbReference type="InterPro" id="IPR013320">
    <property type="entry name" value="ConA-like_dom_sf"/>
</dbReference>
<protein>
    <submittedName>
        <fullName evidence="1">10879_t:CDS:1</fullName>
    </submittedName>
</protein>
<comment type="caution">
    <text evidence="1">The sequence shown here is derived from an EMBL/GenBank/DDBJ whole genome shotgun (WGS) entry which is preliminary data.</text>
</comment>